<evidence type="ECO:0000313" key="3">
    <source>
        <dbReference type="Proteomes" id="UP001151760"/>
    </source>
</evidence>
<name>A0ABQ5I9D4_9ASTR</name>
<feature type="compositionally biased region" description="Acidic residues" evidence="1">
    <location>
        <begin position="250"/>
        <end position="278"/>
    </location>
</feature>
<proteinExistence type="predicted"/>
<comment type="caution">
    <text evidence="2">The sequence shown here is derived from an EMBL/GenBank/DDBJ whole genome shotgun (WGS) entry which is preliminary data.</text>
</comment>
<dbReference type="EMBL" id="BQNB010020501">
    <property type="protein sequence ID" value="GJT96655.1"/>
    <property type="molecule type" value="Genomic_DNA"/>
</dbReference>
<evidence type="ECO:0000256" key="1">
    <source>
        <dbReference type="SAM" id="MobiDB-lite"/>
    </source>
</evidence>
<reference evidence="2" key="2">
    <citation type="submission" date="2022-01" db="EMBL/GenBank/DDBJ databases">
        <authorList>
            <person name="Yamashiro T."/>
            <person name="Shiraishi A."/>
            <person name="Satake H."/>
            <person name="Nakayama K."/>
        </authorList>
    </citation>
    <scope>NUCLEOTIDE SEQUENCE</scope>
</reference>
<accession>A0ABQ5I9D4</accession>
<reference evidence="2" key="1">
    <citation type="journal article" date="2022" name="Int. J. Mol. Sci.">
        <title>Draft Genome of Tanacetum Coccineum: Genomic Comparison of Closely Related Tanacetum-Family Plants.</title>
        <authorList>
            <person name="Yamashiro T."/>
            <person name="Shiraishi A."/>
            <person name="Nakayama K."/>
            <person name="Satake H."/>
        </authorList>
    </citation>
    <scope>NUCLEOTIDE SEQUENCE</scope>
</reference>
<evidence type="ECO:0000313" key="2">
    <source>
        <dbReference type="EMBL" id="GJT96655.1"/>
    </source>
</evidence>
<sequence length="278" mass="31380">MKQPTTLSKAWRGLVSRAKDIENQIVDSRSRDYSHYTSSFDVSATSTASAFLMRLETGSFTGAQEYMESARCICDWVCYEYRGRMFSRRTLLFFYVLFPVYDQIRIHEALKLVDDCLWRELYLVMSDLEDSTVTYTKVSSPFKDLLDIGSSRVDGLPMMPKDPNAYVEAAFQAPLSPDYVPGPEQPPLPDFVSEPVYPEFMPPEDKAFPVEELPLPAAISPTVNSPGYIADSDPEEDPEKDPADYPAGGGDDDDDEDESSDDDEDDDDDVEEDEDEEE</sequence>
<feature type="region of interest" description="Disordered" evidence="1">
    <location>
        <begin position="215"/>
        <end position="278"/>
    </location>
</feature>
<protein>
    <submittedName>
        <fullName evidence="2">Uncharacterized protein</fullName>
    </submittedName>
</protein>
<organism evidence="2 3">
    <name type="scientific">Tanacetum coccineum</name>
    <dbReference type="NCBI Taxonomy" id="301880"/>
    <lineage>
        <taxon>Eukaryota</taxon>
        <taxon>Viridiplantae</taxon>
        <taxon>Streptophyta</taxon>
        <taxon>Embryophyta</taxon>
        <taxon>Tracheophyta</taxon>
        <taxon>Spermatophyta</taxon>
        <taxon>Magnoliopsida</taxon>
        <taxon>eudicotyledons</taxon>
        <taxon>Gunneridae</taxon>
        <taxon>Pentapetalae</taxon>
        <taxon>asterids</taxon>
        <taxon>campanulids</taxon>
        <taxon>Asterales</taxon>
        <taxon>Asteraceae</taxon>
        <taxon>Asteroideae</taxon>
        <taxon>Anthemideae</taxon>
        <taxon>Anthemidinae</taxon>
        <taxon>Tanacetum</taxon>
    </lineage>
</organism>
<keyword evidence="3" id="KW-1185">Reference proteome</keyword>
<gene>
    <name evidence="2" type="ORF">Tco_1092173</name>
</gene>
<dbReference type="Proteomes" id="UP001151760">
    <property type="component" value="Unassembled WGS sequence"/>
</dbReference>